<evidence type="ECO:0000313" key="1">
    <source>
        <dbReference type="EMBL" id="KAL0349716.1"/>
    </source>
</evidence>
<accession>A0AAW2P4U0</accession>
<comment type="caution">
    <text evidence="1">The sequence shown here is derived from an EMBL/GenBank/DDBJ whole genome shotgun (WGS) entry which is preliminary data.</text>
</comment>
<sequence length="95" mass="10604">MGELPVSCSLGVQGQGRLLQLPVRGHLHRTRWLHKLGLMSPFVFESLLRLSVGWLPTGPEITPPWRCYVEEDSFTFLNLQGVLLLQGSGLLRGLP</sequence>
<organism evidence="1">
    <name type="scientific">Sesamum radiatum</name>
    <name type="common">Black benniseed</name>
    <dbReference type="NCBI Taxonomy" id="300843"/>
    <lineage>
        <taxon>Eukaryota</taxon>
        <taxon>Viridiplantae</taxon>
        <taxon>Streptophyta</taxon>
        <taxon>Embryophyta</taxon>
        <taxon>Tracheophyta</taxon>
        <taxon>Spermatophyta</taxon>
        <taxon>Magnoliopsida</taxon>
        <taxon>eudicotyledons</taxon>
        <taxon>Gunneridae</taxon>
        <taxon>Pentapetalae</taxon>
        <taxon>asterids</taxon>
        <taxon>lamiids</taxon>
        <taxon>Lamiales</taxon>
        <taxon>Pedaliaceae</taxon>
        <taxon>Sesamum</taxon>
    </lineage>
</organism>
<gene>
    <name evidence="1" type="ORF">Sradi_4120800</name>
</gene>
<reference evidence="1" key="2">
    <citation type="journal article" date="2024" name="Plant">
        <title>Genomic evolution and insights into agronomic trait innovations of Sesamum species.</title>
        <authorList>
            <person name="Miao H."/>
            <person name="Wang L."/>
            <person name="Qu L."/>
            <person name="Liu H."/>
            <person name="Sun Y."/>
            <person name="Le M."/>
            <person name="Wang Q."/>
            <person name="Wei S."/>
            <person name="Zheng Y."/>
            <person name="Lin W."/>
            <person name="Duan Y."/>
            <person name="Cao H."/>
            <person name="Xiong S."/>
            <person name="Wang X."/>
            <person name="Wei L."/>
            <person name="Li C."/>
            <person name="Ma Q."/>
            <person name="Ju M."/>
            <person name="Zhao R."/>
            <person name="Li G."/>
            <person name="Mu C."/>
            <person name="Tian Q."/>
            <person name="Mei H."/>
            <person name="Zhang T."/>
            <person name="Gao T."/>
            <person name="Zhang H."/>
        </authorList>
    </citation>
    <scope>NUCLEOTIDE SEQUENCE</scope>
    <source>
        <strain evidence="1">G02</strain>
    </source>
</reference>
<dbReference type="EMBL" id="JACGWJ010000018">
    <property type="protein sequence ID" value="KAL0349716.1"/>
    <property type="molecule type" value="Genomic_DNA"/>
</dbReference>
<protein>
    <submittedName>
        <fullName evidence="1">Uncharacterized protein</fullName>
    </submittedName>
</protein>
<proteinExistence type="predicted"/>
<dbReference type="AlphaFoldDB" id="A0AAW2P4U0"/>
<name>A0AAW2P4U0_SESRA</name>
<reference evidence="1" key="1">
    <citation type="submission" date="2020-06" db="EMBL/GenBank/DDBJ databases">
        <authorList>
            <person name="Li T."/>
            <person name="Hu X."/>
            <person name="Zhang T."/>
            <person name="Song X."/>
            <person name="Zhang H."/>
            <person name="Dai N."/>
            <person name="Sheng W."/>
            <person name="Hou X."/>
            <person name="Wei L."/>
        </authorList>
    </citation>
    <scope>NUCLEOTIDE SEQUENCE</scope>
    <source>
        <strain evidence="1">G02</strain>
        <tissue evidence="1">Leaf</tissue>
    </source>
</reference>